<dbReference type="InterPro" id="IPR001478">
    <property type="entry name" value="PDZ"/>
</dbReference>
<reference evidence="2 3" key="1">
    <citation type="submission" date="2019-08" db="EMBL/GenBank/DDBJ databases">
        <title>Deep-cultivation of Planctomycetes and their phenomic and genomic characterization uncovers novel biology.</title>
        <authorList>
            <person name="Wiegand S."/>
            <person name="Jogler M."/>
            <person name="Boedeker C."/>
            <person name="Pinto D."/>
            <person name="Vollmers J."/>
            <person name="Rivas-Marin E."/>
            <person name="Kohn T."/>
            <person name="Peeters S.H."/>
            <person name="Heuer A."/>
            <person name="Rast P."/>
            <person name="Oberbeckmann S."/>
            <person name="Bunk B."/>
            <person name="Jeske O."/>
            <person name="Meyerdierks A."/>
            <person name="Storesund J.E."/>
            <person name="Kallscheuer N."/>
            <person name="Luecker S."/>
            <person name="Lage O.M."/>
            <person name="Pohl T."/>
            <person name="Merkel B.J."/>
            <person name="Hornburger P."/>
            <person name="Mueller R.-W."/>
            <person name="Bruemmer F."/>
            <person name="Labrenz M."/>
            <person name="Spormann A.M."/>
            <person name="Op den Camp H."/>
            <person name="Overmann J."/>
            <person name="Amann R."/>
            <person name="Jetten M.S.M."/>
            <person name="Mascher T."/>
            <person name="Medema M.H."/>
            <person name="Devos D.P."/>
            <person name="Kaster A.-K."/>
            <person name="Ovreas L."/>
            <person name="Rohde M."/>
            <person name="Galperin M.Y."/>
            <person name="Jogler C."/>
        </authorList>
    </citation>
    <scope>NUCLEOTIDE SEQUENCE [LARGE SCALE GENOMIC DNA]</scope>
    <source>
        <strain evidence="2 3">DSM 8797</strain>
    </source>
</reference>
<dbReference type="SUPFAM" id="SSF50156">
    <property type="entry name" value="PDZ domain-like"/>
    <property type="match status" value="1"/>
</dbReference>
<feature type="domain" description="PDZ" evidence="1">
    <location>
        <begin position="27"/>
        <end position="118"/>
    </location>
</feature>
<dbReference type="Proteomes" id="UP000322887">
    <property type="component" value="Chromosome"/>
</dbReference>
<dbReference type="SMART" id="SM00228">
    <property type="entry name" value="PDZ"/>
    <property type="match status" value="1"/>
</dbReference>
<evidence type="ECO:0000313" key="3">
    <source>
        <dbReference type="Proteomes" id="UP000322887"/>
    </source>
</evidence>
<sequence>MKRLFAFLITFFVMTSFLIADFPWMTYSIGFRTVTVQDYKKHLKETGEEIPIFPPRTGNAVIAGGVQKGSRADIAGLENNDLIRIINGKLLRTPDEADEILKSVTYKDKLELGVIRRGRDQWERLAITIEALSEEEHIERSIVGSNPVKYKDHWYSTRRHRESPENYGSGDIHLNIAVVDDKPEFLYLCIGRLDSEDLFTRKYTVKTDENTYELIDLPPNEVKDINSRIDALLIAEQAKVKDIIDHIKAGKPLLEDQVRLLEKAWIGSARTKEYRKSQGGLTKLVGFKKSERSDTKRYENERYWETYNKEVSKSQEKMILDIATSKTVTIRYSGTKFYHELEIPSEVRSRMELVMKSFKNSGGKLFD</sequence>
<evidence type="ECO:0000313" key="2">
    <source>
        <dbReference type="EMBL" id="QEG19933.1"/>
    </source>
</evidence>
<keyword evidence="3" id="KW-1185">Reference proteome</keyword>
<proteinExistence type="predicted"/>
<accession>A0ABX5YZH5</accession>
<evidence type="ECO:0000259" key="1">
    <source>
        <dbReference type="SMART" id="SM00228"/>
    </source>
</evidence>
<protein>
    <recommendedName>
        <fullName evidence="1">PDZ domain-containing protein</fullName>
    </recommendedName>
</protein>
<name>A0ABX5YZH5_9PLAN</name>
<organism evidence="2 3">
    <name type="scientific">Gimesia maris</name>
    <dbReference type="NCBI Taxonomy" id="122"/>
    <lineage>
        <taxon>Bacteria</taxon>
        <taxon>Pseudomonadati</taxon>
        <taxon>Planctomycetota</taxon>
        <taxon>Planctomycetia</taxon>
        <taxon>Planctomycetales</taxon>
        <taxon>Planctomycetaceae</taxon>
        <taxon>Gimesia</taxon>
    </lineage>
</organism>
<dbReference type="Gene3D" id="2.30.42.10">
    <property type="match status" value="1"/>
</dbReference>
<dbReference type="EMBL" id="CP042910">
    <property type="protein sequence ID" value="QEG19933.1"/>
    <property type="molecule type" value="Genomic_DNA"/>
</dbReference>
<dbReference type="RefSeq" id="WP_149303522.1">
    <property type="nucleotide sequence ID" value="NZ_CP042910.1"/>
</dbReference>
<dbReference type="InterPro" id="IPR036034">
    <property type="entry name" value="PDZ_sf"/>
</dbReference>
<gene>
    <name evidence="2" type="ORF">GmarT_58420</name>
</gene>
<dbReference type="GeneID" id="98650256"/>